<dbReference type="Pfam" id="PF00271">
    <property type="entry name" value="Helicase_C"/>
    <property type="match status" value="1"/>
</dbReference>
<dbReference type="GO" id="GO:0016787">
    <property type="term" value="F:hydrolase activity"/>
    <property type="evidence" value="ECO:0007669"/>
    <property type="project" value="UniProtKB-KW"/>
</dbReference>
<reference evidence="4" key="1">
    <citation type="submission" date="2022-03" db="EMBL/GenBank/DDBJ databases">
        <title>Complete genome sequence of Caldinitratiruptor microaerophilus.</title>
        <authorList>
            <person name="Mukaiyama R."/>
            <person name="Nishiyama T."/>
            <person name="Ueda K."/>
        </authorList>
    </citation>
    <scope>NUCLEOTIDE SEQUENCE</scope>
    <source>
        <strain evidence="4">JCM 16183</strain>
    </source>
</reference>
<evidence type="ECO:0000313" key="4">
    <source>
        <dbReference type="EMBL" id="BDG60966.1"/>
    </source>
</evidence>
<dbReference type="SMART" id="SM00487">
    <property type="entry name" value="DEXDc"/>
    <property type="match status" value="1"/>
</dbReference>
<dbReference type="SUPFAM" id="SSF52540">
    <property type="entry name" value="P-loop containing nucleoside triphosphate hydrolases"/>
    <property type="match status" value="2"/>
</dbReference>
<dbReference type="Gene3D" id="3.40.50.300">
    <property type="entry name" value="P-loop containing nucleotide triphosphate hydrolases"/>
    <property type="match status" value="1"/>
</dbReference>
<proteinExistence type="predicted"/>
<keyword evidence="5" id="KW-1185">Reference proteome</keyword>
<evidence type="ECO:0000313" key="5">
    <source>
        <dbReference type="Proteomes" id="UP001163687"/>
    </source>
</evidence>
<dbReference type="InterPro" id="IPR000330">
    <property type="entry name" value="SNF2_N"/>
</dbReference>
<accession>A0AA35G8D8</accession>
<dbReference type="RefSeq" id="WP_264841649.1">
    <property type="nucleotide sequence ID" value="NZ_AP025628.1"/>
</dbReference>
<dbReference type="CDD" id="cd17919">
    <property type="entry name" value="DEXHc_Snf"/>
    <property type="match status" value="1"/>
</dbReference>
<sequence length="461" mass="51348">METVAYLAPPPPPPPLYPFQEEGVRFLVERPAALLCDEMGLGKSIQAICAARRLFAVGKVRRALVLCPKTLLWDWWRKVRRWAPELICCPVYGPPSRRIWYWQWPKNQIFLCGYETWRVDSALPDARAFDLVILDEIQRIKNPATQLARAVAGLRSPIRWGLSGTPLENRLEELLAVFSFLLAGAVPGPSWRTAPSPAEAREALAPFMLRRRKAEVLAYLPPKLRRDVWVDLHPAQRAAYEAALAAARGELPGPAGGGGGAVLGLLTRLKEICNLDPATGASSKVDYILRDLPDILARGEKVLVFSQFPEKSLLPLLPRFEPFGAALFSGELSQWQRDELLRRFEEDHWPRVLLMSLKAGGVGLTLTRANHVYHLDHWWNPAAAEQAEDRVHRIGQHRTVFVTGLLARDTIEERIAGLVEQKRRLLSAILDGEGPAAGPRARGAASFTAGAVQDEVLSLVR</sequence>
<dbReference type="Proteomes" id="UP001163687">
    <property type="component" value="Chromosome"/>
</dbReference>
<dbReference type="InterPro" id="IPR027417">
    <property type="entry name" value="P-loop_NTPase"/>
</dbReference>
<gene>
    <name evidence="4" type="ORF">caldi_20560</name>
</gene>
<dbReference type="KEGG" id="cmic:caldi_20560"/>
<dbReference type="Gene3D" id="3.40.50.10810">
    <property type="entry name" value="Tandem AAA-ATPase domain"/>
    <property type="match status" value="1"/>
</dbReference>
<feature type="domain" description="Helicase ATP-binding" evidence="2">
    <location>
        <begin position="24"/>
        <end position="184"/>
    </location>
</feature>
<organism evidence="4 5">
    <name type="scientific">Caldinitratiruptor microaerophilus</name>
    <dbReference type="NCBI Taxonomy" id="671077"/>
    <lineage>
        <taxon>Bacteria</taxon>
        <taxon>Bacillati</taxon>
        <taxon>Bacillota</taxon>
        <taxon>Clostridia</taxon>
        <taxon>Eubacteriales</taxon>
        <taxon>Symbiobacteriaceae</taxon>
        <taxon>Caldinitratiruptor</taxon>
    </lineage>
</organism>
<evidence type="ECO:0000256" key="1">
    <source>
        <dbReference type="ARBA" id="ARBA00022801"/>
    </source>
</evidence>
<name>A0AA35G8D8_9FIRM</name>
<dbReference type="AlphaFoldDB" id="A0AA35G8D8"/>
<dbReference type="InterPro" id="IPR001650">
    <property type="entry name" value="Helicase_C-like"/>
</dbReference>
<protein>
    <recommendedName>
        <fullName evidence="6">Helicase conserved C-terminal domain-containing protein</fullName>
    </recommendedName>
</protein>
<dbReference type="InterPro" id="IPR049730">
    <property type="entry name" value="SNF2/RAD54-like_C"/>
</dbReference>
<dbReference type="PROSITE" id="PS51194">
    <property type="entry name" value="HELICASE_CTER"/>
    <property type="match status" value="1"/>
</dbReference>
<dbReference type="InterPro" id="IPR014001">
    <property type="entry name" value="Helicase_ATP-bd"/>
</dbReference>
<dbReference type="SMART" id="SM00490">
    <property type="entry name" value="HELICc"/>
    <property type="match status" value="1"/>
</dbReference>
<evidence type="ECO:0000259" key="3">
    <source>
        <dbReference type="PROSITE" id="PS51194"/>
    </source>
</evidence>
<keyword evidence="1" id="KW-0378">Hydrolase</keyword>
<dbReference type="PANTHER" id="PTHR10799">
    <property type="entry name" value="SNF2/RAD54 HELICASE FAMILY"/>
    <property type="match status" value="1"/>
</dbReference>
<dbReference type="GO" id="GO:0005524">
    <property type="term" value="F:ATP binding"/>
    <property type="evidence" value="ECO:0007669"/>
    <property type="project" value="InterPro"/>
</dbReference>
<evidence type="ECO:0008006" key="6">
    <source>
        <dbReference type="Google" id="ProtNLM"/>
    </source>
</evidence>
<dbReference type="InterPro" id="IPR038718">
    <property type="entry name" value="SNF2-like_sf"/>
</dbReference>
<feature type="domain" description="Helicase C-terminal" evidence="3">
    <location>
        <begin position="291"/>
        <end position="426"/>
    </location>
</feature>
<dbReference type="CDD" id="cd18793">
    <property type="entry name" value="SF2_C_SNF"/>
    <property type="match status" value="1"/>
</dbReference>
<evidence type="ECO:0000259" key="2">
    <source>
        <dbReference type="PROSITE" id="PS51192"/>
    </source>
</evidence>
<dbReference type="Pfam" id="PF00176">
    <property type="entry name" value="SNF2-rel_dom"/>
    <property type="match status" value="1"/>
</dbReference>
<dbReference type="PROSITE" id="PS51192">
    <property type="entry name" value="HELICASE_ATP_BIND_1"/>
    <property type="match status" value="1"/>
</dbReference>
<dbReference type="EMBL" id="AP025628">
    <property type="protein sequence ID" value="BDG60966.1"/>
    <property type="molecule type" value="Genomic_DNA"/>
</dbReference>